<evidence type="ECO:0000313" key="7">
    <source>
        <dbReference type="EMBL" id="KAK3285345.1"/>
    </source>
</evidence>
<gene>
    <name evidence="7" type="ORF">CYMTET_7047</name>
</gene>
<organism evidence="7 8">
    <name type="scientific">Cymbomonas tetramitiformis</name>
    <dbReference type="NCBI Taxonomy" id="36881"/>
    <lineage>
        <taxon>Eukaryota</taxon>
        <taxon>Viridiplantae</taxon>
        <taxon>Chlorophyta</taxon>
        <taxon>Pyramimonadophyceae</taxon>
        <taxon>Pyramimonadales</taxon>
        <taxon>Pyramimonadaceae</taxon>
        <taxon>Cymbomonas</taxon>
    </lineage>
</organism>
<proteinExistence type="inferred from homology"/>
<dbReference type="EMBL" id="LGRX02001870">
    <property type="protein sequence ID" value="KAK3285345.1"/>
    <property type="molecule type" value="Genomic_DNA"/>
</dbReference>
<evidence type="ECO:0000256" key="5">
    <source>
        <dbReference type="ARBA" id="ARBA00023049"/>
    </source>
</evidence>
<keyword evidence="5 6" id="KW-0482">Metalloprotease</keyword>
<keyword evidence="8" id="KW-1185">Reference proteome</keyword>
<reference evidence="7 8" key="1">
    <citation type="journal article" date="2015" name="Genome Biol. Evol.">
        <title>Comparative Genomics of a Bacterivorous Green Alga Reveals Evolutionary Causalities and Consequences of Phago-Mixotrophic Mode of Nutrition.</title>
        <authorList>
            <person name="Burns J.A."/>
            <person name="Paasch A."/>
            <person name="Narechania A."/>
            <person name="Kim E."/>
        </authorList>
    </citation>
    <scope>NUCLEOTIDE SEQUENCE [LARGE SCALE GENOMIC DNA]</scope>
    <source>
        <strain evidence="7 8">PLY_AMNH</strain>
    </source>
</reference>
<evidence type="ECO:0000256" key="6">
    <source>
        <dbReference type="RuleBase" id="RU364057"/>
    </source>
</evidence>
<name>A0AAE0GW71_9CHLO</name>
<dbReference type="GO" id="GO:0004222">
    <property type="term" value="F:metalloendopeptidase activity"/>
    <property type="evidence" value="ECO:0007669"/>
    <property type="project" value="InterPro"/>
</dbReference>
<evidence type="ECO:0000256" key="1">
    <source>
        <dbReference type="ARBA" id="ARBA00009915"/>
    </source>
</evidence>
<dbReference type="EC" id="3.4.24.-" evidence="6"/>
<dbReference type="GO" id="GO:0046872">
    <property type="term" value="F:metal ion binding"/>
    <property type="evidence" value="ECO:0007669"/>
    <property type="project" value="UniProtKB-KW"/>
</dbReference>
<dbReference type="GO" id="GO:0005739">
    <property type="term" value="C:mitochondrion"/>
    <property type="evidence" value="ECO:0007669"/>
    <property type="project" value="GOC"/>
</dbReference>
<dbReference type="InterPro" id="IPR019165">
    <property type="entry name" value="Peptidase_M76_ATP23"/>
</dbReference>
<protein>
    <recommendedName>
        <fullName evidence="6">Mitochondrial inner membrane protease ATP23</fullName>
        <ecNumber evidence="6">3.4.24.-</ecNumber>
    </recommendedName>
</protein>
<keyword evidence="4 6" id="KW-0378">Hydrolase</keyword>
<evidence type="ECO:0000256" key="2">
    <source>
        <dbReference type="ARBA" id="ARBA00022670"/>
    </source>
</evidence>
<dbReference type="GO" id="GO:0033615">
    <property type="term" value="P:mitochondrial proton-transporting ATP synthase complex assembly"/>
    <property type="evidence" value="ECO:0007669"/>
    <property type="project" value="TreeGrafter"/>
</dbReference>
<dbReference type="GO" id="GO:0034982">
    <property type="term" value="P:mitochondrial protein processing"/>
    <property type="evidence" value="ECO:0007669"/>
    <property type="project" value="TreeGrafter"/>
</dbReference>
<sequence>MTPEKCDKALDYAMARNPMVKFMIDAMEKSGCKIDKSFFTVQNCGSSKFVGGFELPAGILLCSDAFVSQEQLDHTVTHELIHAFDHCRAKNLDWYDCRHHACSEVRAAALSGDCNWKQEVYRQNFGLKAQHQACVKRRAELSLKINPYCKDIAKKAVEEVFDTCYRDTAPFDRLP</sequence>
<dbReference type="PANTHER" id="PTHR21711">
    <property type="entry name" value="MITOCHONDRIAL INNER MEMBRANE PROTEASE"/>
    <property type="match status" value="1"/>
</dbReference>
<comment type="caution">
    <text evidence="7">The sequence shown here is derived from an EMBL/GenBank/DDBJ whole genome shotgun (WGS) entry which is preliminary data.</text>
</comment>
<evidence type="ECO:0000256" key="4">
    <source>
        <dbReference type="ARBA" id="ARBA00022801"/>
    </source>
</evidence>
<keyword evidence="2 6" id="KW-0645">Protease</keyword>
<keyword evidence="3 6" id="KW-0479">Metal-binding</keyword>
<comment type="similarity">
    <text evidence="1 6">Belongs to the peptidase M76 family.</text>
</comment>
<evidence type="ECO:0000256" key="3">
    <source>
        <dbReference type="ARBA" id="ARBA00022723"/>
    </source>
</evidence>
<dbReference type="AlphaFoldDB" id="A0AAE0GW71"/>
<dbReference type="Pfam" id="PF09768">
    <property type="entry name" value="Peptidase_M76"/>
    <property type="match status" value="1"/>
</dbReference>
<dbReference type="PANTHER" id="PTHR21711:SF0">
    <property type="entry name" value="MITOCHONDRIAL INNER MEMBRANE PROTEASE ATP23 HOMOLOG"/>
    <property type="match status" value="1"/>
</dbReference>
<accession>A0AAE0GW71</accession>
<evidence type="ECO:0000313" key="8">
    <source>
        <dbReference type="Proteomes" id="UP001190700"/>
    </source>
</evidence>
<dbReference type="Proteomes" id="UP001190700">
    <property type="component" value="Unassembled WGS sequence"/>
</dbReference>